<accession>A0A9D1ANV9</accession>
<dbReference type="Pfam" id="PF01706">
    <property type="entry name" value="FliG_C"/>
    <property type="match status" value="1"/>
</dbReference>
<sequence length="444" mass="49579">MSVEILDLQHGIWEPLVDITLGNTRLLLDASSNLPMLDAGRHPCYFSSIPAAYPVDFSCVDWAIFGQPRQDLAALLDGPLADTPVLVGPETGRLLEFTAQSEQKAVPELAFGFQPWHAVQLGDIRITPIKGQYSGGDGCAFLLQGSGQAILLMTGSLLGQEEFRKIHELTGGRLDLLIAWEGQPANTDTMATELENIMNAPGTVFVTASPLDEPMIQAVTQAAGAAERTVWEDSFQRNVRQKQFSEDTQLFHPEDPTSAVVMAGLPDRKVIFLRPSMLPFWEAYLDADREKARPVVYDPSRQRCLPSAALLDACTRWGISYKSGNGRSRFNEQLERAEAFLQPKDVLNLQEDFPDGCRELLLLSQKPVLLLQELVRRADLKVLASALKGTPPSVRHRFISLMEPSQGEKFDRRLQSIWNLRFKDVTRFQWELLNLADYIATSMK</sequence>
<feature type="domain" description="Flagellar motor switch protein FliG C-terminal" evidence="1">
    <location>
        <begin position="371"/>
        <end position="436"/>
    </location>
</feature>
<evidence type="ECO:0000313" key="3">
    <source>
        <dbReference type="Proteomes" id="UP000824242"/>
    </source>
</evidence>
<evidence type="ECO:0000313" key="2">
    <source>
        <dbReference type="EMBL" id="HIR47899.1"/>
    </source>
</evidence>
<protein>
    <recommendedName>
        <fullName evidence="1">Flagellar motor switch protein FliG C-terminal domain-containing protein</fullName>
    </recommendedName>
</protein>
<dbReference type="Gene3D" id="1.10.220.30">
    <property type="match status" value="1"/>
</dbReference>
<proteinExistence type="predicted"/>
<comment type="caution">
    <text evidence="2">The sequence shown here is derived from an EMBL/GenBank/DDBJ whole genome shotgun (WGS) entry which is preliminary data.</text>
</comment>
<evidence type="ECO:0000259" key="1">
    <source>
        <dbReference type="Pfam" id="PF01706"/>
    </source>
</evidence>
<dbReference type="SUPFAM" id="SSF48029">
    <property type="entry name" value="FliG"/>
    <property type="match status" value="1"/>
</dbReference>
<gene>
    <name evidence="2" type="ORF">IAB89_09645</name>
</gene>
<dbReference type="InterPro" id="IPR011002">
    <property type="entry name" value="FliG_a-hlx"/>
</dbReference>
<dbReference type="Proteomes" id="UP000824242">
    <property type="component" value="Unassembled WGS sequence"/>
</dbReference>
<dbReference type="EMBL" id="DVGZ01000104">
    <property type="protein sequence ID" value="HIR47899.1"/>
    <property type="molecule type" value="Genomic_DNA"/>
</dbReference>
<dbReference type="InterPro" id="IPR023087">
    <property type="entry name" value="Flg_Motor_Flig_C"/>
</dbReference>
<organism evidence="2 3">
    <name type="scientific">Candidatus Caccousia avicola</name>
    <dbReference type="NCBI Taxonomy" id="2840721"/>
    <lineage>
        <taxon>Bacteria</taxon>
        <taxon>Bacillati</taxon>
        <taxon>Bacillota</taxon>
        <taxon>Clostridia</taxon>
        <taxon>Eubacteriales</taxon>
        <taxon>Oscillospiraceae</taxon>
        <taxon>Oscillospiraceae incertae sedis</taxon>
        <taxon>Candidatus Caccousia</taxon>
    </lineage>
</organism>
<reference evidence="2" key="1">
    <citation type="submission" date="2020-10" db="EMBL/GenBank/DDBJ databases">
        <authorList>
            <person name="Gilroy R."/>
        </authorList>
    </citation>
    <scope>NUCLEOTIDE SEQUENCE</scope>
    <source>
        <strain evidence="2">ChiSxjej1B13-7958</strain>
    </source>
</reference>
<dbReference type="AlphaFoldDB" id="A0A9D1ANV9"/>
<reference evidence="2" key="2">
    <citation type="journal article" date="2021" name="PeerJ">
        <title>Extensive microbial diversity within the chicken gut microbiome revealed by metagenomics and culture.</title>
        <authorList>
            <person name="Gilroy R."/>
            <person name="Ravi A."/>
            <person name="Getino M."/>
            <person name="Pursley I."/>
            <person name="Horton D.L."/>
            <person name="Alikhan N.F."/>
            <person name="Baker D."/>
            <person name="Gharbi K."/>
            <person name="Hall N."/>
            <person name="Watson M."/>
            <person name="Adriaenssens E.M."/>
            <person name="Foster-Nyarko E."/>
            <person name="Jarju S."/>
            <person name="Secka A."/>
            <person name="Antonio M."/>
            <person name="Oren A."/>
            <person name="Chaudhuri R.R."/>
            <person name="La Ragione R."/>
            <person name="Hildebrand F."/>
            <person name="Pallen M.J."/>
        </authorList>
    </citation>
    <scope>NUCLEOTIDE SEQUENCE</scope>
    <source>
        <strain evidence="2">ChiSxjej1B13-7958</strain>
    </source>
</reference>
<name>A0A9D1ANV9_9FIRM</name>